<reference evidence="1 2" key="1">
    <citation type="journal article" date="2018" name="Biotechnol. Biofuels">
        <title>Integrative visual omics of the white-rot fungus Polyporus brumalis exposes the biotechnological potential of its oxidative enzymes for delignifying raw plant biomass.</title>
        <authorList>
            <person name="Miyauchi S."/>
            <person name="Rancon A."/>
            <person name="Drula E."/>
            <person name="Hage H."/>
            <person name="Chaduli D."/>
            <person name="Favel A."/>
            <person name="Grisel S."/>
            <person name="Henrissat B."/>
            <person name="Herpoel-Gimbert I."/>
            <person name="Ruiz-Duenas F.J."/>
            <person name="Chevret D."/>
            <person name="Hainaut M."/>
            <person name="Lin J."/>
            <person name="Wang M."/>
            <person name="Pangilinan J."/>
            <person name="Lipzen A."/>
            <person name="Lesage-Meessen L."/>
            <person name="Navarro D."/>
            <person name="Riley R."/>
            <person name="Grigoriev I.V."/>
            <person name="Zhou S."/>
            <person name="Raouche S."/>
            <person name="Rosso M.N."/>
        </authorList>
    </citation>
    <scope>NUCLEOTIDE SEQUENCE [LARGE SCALE GENOMIC DNA]</scope>
    <source>
        <strain evidence="1 2">BRFM 1820</strain>
    </source>
</reference>
<organism evidence="1 2">
    <name type="scientific">Lentinus brumalis</name>
    <dbReference type="NCBI Taxonomy" id="2498619"/>
    <lineage>
        <taxon>Eukaryota</taxon>
        <taxon>Fungi</taxon>
        <taxon>Dikarya</taxon>
        <taxon>Basidiomycota</taxon>
        <taxon>Agaricomycotina</taxon>
        <taxon>Agaricomycetes</taxon>
        <taxon>Polyporales</taxon>
        <taxon>Polyporaceae</taxon>
        <taxon>Lentinus</taxon>
    </lineage>
</organism>
<protein>
    <submittedName>
        <fullName evidence="1">Uncharacterized protein</fullName>
    </submittedName>
</protein>
<proteinExistence type="predicted"/>
<evidence type="ECO:0000313" key="1">
    <source>
        <dbReference type="EMBL" id="RDX56806.1"/>
    </source>
</evidence>
<dbReference type="Proteomes" id="UP000256964">
    <property type="component" value="Unassembled WGS sequence"/>
</dbReference>
<sequence length="385" mass="42856">MRKRFRKANRHTAFFNVHDAILAQNAQDAAALKSLEAQYGWPQADDFREEFVVLGEVLRDLHETLQPLSDEHIGLVRSALVDVYVLSKRLRARMPKVFDMCAAYHADLVAQSNAQGKAKANTTQGKAKANSAQDIDFNHWIDKVLLTYTDFRQVRHIIGSPTLDAVLTEEIEITAAVQSPAEASDLVTVDNLKDALGTNLGVGDDELGDFLRTRFKNGTDERVKVPGCIHCECAVLAELDSTRRMGDAIISYVGVSKPSCSVCFEYFAAYRKVTKQDIQTRGTHGQMYPWRCPMLANDVAGRKIRTELSDRLRSLLVADIVRFVDKRRLSTSSVTSLRTTASGDEIAVVLPGVSFAINPWPWFAQLTVALAFKIWLLVSRLAGRS</sequence>
<evidence type="ECO:0000313" key="2">
    <source>
        <dbReference type="Proteomes" id="UP000256964"/>
    </source>
</evidence>
<dbReference type="Pfam" id="PF14441">
    <property type="entry name" value="OTT_1508_deam"/>
    <property type="match status" value="1"/>
</dbReference>
<accession>A0A371DW85</accession>
<dbReference type="EMBL" id="KZ857380">
    <property type="protein sequence ID" value="RDX56806.1"/>
    <property type="molecule type" value="Genomic_DNA"/>
</dbReference>
<keyword evidence="2" id="KW-1185">Reference proteome</keyword>
<name>A0A371DW85_9APHY</name>
<dbReference type="AlphaFoldDB" id="A0A371DW85"/>
<dbReference type="OrthoDB" id="2757930at2759"/>
<dbReference type="InterPro" id="IPR027796">
    <property type="entry name" value="OTT_1508_deam-like"/>
</dbReference>
<gene>
    <name evidence="1" type="ORF">OH76DRAFT_418763</name>
</gene>